<organism evidence="3 4">
    <name type="scientific">Aquimarina addita</name>
    <dbReference type="NCBI Taxonomy" id="870485"/>
    <lineage>
        <taxon>Bacteria</taxon>
        <taxon>Pseudomonadati</taxon>
        <taxon>Bacteroidota</taxon>
        <taxon>Flavobacteriia</taxon>
        <taxon>Flavobacteriales</taxon>
        <taxon>Flavobacteriaceae</taxon>
        <taxon>Aquimarina</taxon>
    </lineage>
</organism>
<keyword evidence="1" id="KW-0175">Coiled coil</keyword>
<sequence length="247" mass="27631">MSKEKFNWKGLFINDEETSKKDKTPDKKIEKAPATSFPESAKTVSTFPKTTGTKFPKSTTTQFSKTSGQPPSLDTSINHSILNGVIEMYEAGFESLNQPGYDFYEFFKAIKAVGSNDPAVYKMAFTMAQSVDAKVSKDVLLTQADYYIKEIEKVHNQYHKQGNSKKSQIVSAQKAQKDNLTSEISDLERQLLEIQTQIAHKRNQLDSIDSEMGNVAEIDQKIAANDTARTKILETIMTVVDGIKNNI</sequence>
<evidence type="ECO:0000313" key="4">
    <source>
        <dbReference type="Proteomes" id="UP001500459"/>
    </source>
</evidence>
<reference evidence="4" key="1">
    <citation type="journal article" date="2019" name="Int. J. Syst. Evol. Microbiol.">
        <title>The Global Catalogue of Microorganisms (GCM) 10K type strain sequencing project: providing services to taxonomists for standard genome sequencing and annotation.</title>
        <authorList>
            <consortium name="The Broad Institute Genomics Platform"/>
            <consortium name="The Broad Institute Genome Sequencing Center for Infectious Disease"/>
            <person name="Wu L."/>
            <person name="Ma J."/>
        </authorList>
    </citation>
    <scope>NUCLEOTIDE SEQUENCE [LARGE SCALE GENOMIC DNA]</scope>
    <source>
        <strain evidence="4">JCM 17106</strain>
    </source>
</reference>
<accession>A0ABP6UNL3</accession>
<evidence type="ECO:0000256" key="1">
    <source>
        <dbReference type="SAM" id="Coils"/>
    </source>
</evidence>
<comment type="caution">
    <text evidence="3">The sequence shown here is derived from an EMBL/GenBank/DDBJ whole genome shotgun (WGS) entry which is preliminary data.</text>
</comment>
<keyword evidence="4" id="KW-1185">Reference proteome</keyword>
<feature type="compositionally biased region" description="Polar residues" evidence="2">
    <location>
        <begin position="62"/>
        <end position="74"/>
    </location>
</feature>
<feature type="coiled-coil region" evidence="1">
    <location>
        <begin position="170"/>
        <end position="204"/>
    </location>
</feature>
<name>A0ABP6UNL3_9FLAO</name>
<evidence type="ECO:0000313" key="3">
    <source>
        <dbReference type="EMBL" id="GAA3510479.1"/>
    </source>
</evidence>
<protein>
    <submittedName>
        <fullName evidence="3">Uncharacterized protein</fullName>
    </submittedName>
</protein>
<gene>
    <name evidence="3" type="ORF">GCM10022393_24950</name>
</gene>
<dbReference type="EMBL" id="BAABCW010000009">
    <property type="protein sequence ID" value="GAA3510479.1"/>
    <property type="molecule type" value="Genomic_DNA"/>
</dbReference>
<proteinExistence type="predicted"/>
<evidence type="ECO:0000256" key="2">
    <source>
        <dbReference type="SAM" id="MobiDB-lite"/>
    </source>
</evidence>
<dbReference type="RefSeq" id="WP_344927860.1">
    <property type="nucleotide sequence ID" value="NZ_BAABCW010000009.1"/>
</dbReference>
<feature type="compositionally biased region" description="Low complexity" evidence="2">
    <location>
        <begin position="45"/>
        <end position="61"/>
    </location>
</feature>
<feature type="region of interest" description="Disordered" evidence="2">
    <location>
        <begin position="17"/>
        <end position="74"/>
    </location>
</feature>
<dbReference type="Proteomes" id="UP001500459">
    <property type="component" value="Unassembled WGS sequence"/>
</dbReference>
<feature type="compositionally biased region" description="Basic and acidic residues" evidence="2">
    <location>
        <begin position="17"/>
        <end position="31"/>
    </location>
</feature>